<dbReference type="EMBL" id="CP016428">
    <property type="protein sequence ID" value="ANW01386.1"/>
    <property type="molecule type" value="Genomic_DNA"/>
</dbReference>
<evidence type="ECO:0000259" key="1">
    <source>
        <dbReference type="Pfam" id="PF01494"/>
    </source>
</evidence>
<dbReference type="RefSeq" id="WP_065728647.1">
    <property type="nucleotide sequence ID" value="NZ_CP016428.1"/>
</dbReference>
<keyword evidence="3" id="KW-1185">Reference proteome</keyword>
<dbReference type="InterPro" id="IPR002938">
    <property type="entry name" value="FAD-bd"/>
</dbReference>
<gene>
    <name evidence="2" type="ORF">LMTR13_15625</name>
</gene>
<dbReference type="STRING" id="1274631.LMTR13_15625"/>
<dbReference type="InterPro" id="IPR050407">
    <property type="entry name" value="Geranylgeranyl_reductase"/>
</dbReference>
<dbReference type="GO" id="GO:0071949">
    <property type="term" value="F:FAD binding"/>
    <property type="evidence" value="ECO:0007669"/>
    <property type="project" value="InterPro"/>
</dbReference>
<evidence type="ECO:0000313" key="3">
    <source>
        <dbReference type="Proteomes" id="UP000092839"/>
    </source>
</evidence>
<feature type="domain" description="FAD-binding" evidence="1">
    <location>
        <begin position="6"/>
        <end position="343"/>
    </location>
</feature>
<proteinExistence type="predicted"/>
<dbReference type="AlphaFoldDB" id="A0A1B1UFC3"/>
<dbReference type="SUPFAM" id="SSF51905">
    <property type="entry name" value="FAD/NAD(P)-binding domain"/>
    <property type="match status" value="1"/>
</dbReference>
<organism evidence="2 3">
    <name type="scientific">Bradyrhizobium icense</name>
    <dbReference type="NCBI Taxonomy" id="1274631"/>
    <lineage>
        <taxon>Bacteria</taxon>
        <taxon>Pseudomonadati</taxon>
        <taxon>Pseudomonadota</taxon>
        <taxon>Alphaproteobacteria</taxon>
        <taxon>Hyphomicrobiales</taxon>
        <taxon>Nitrobacteraceae</taxon>
        <taxon>Bradyrhizobium</taxon>
    </lineage>
</organism>
<reference evidence="2 3" key="1">
    <citation type="submission" date="2016-07" db="EMBL/GenBank/DDBJ databases">
        <title>Complete genome sequence of Bradyrhizobium icense LMTR 13T, a potential inoculant strain isolated from lima bean (Phaseolus lunatus) in Peru.</title>
        <authorList>
            <person name="Ormeno-Orrillo E."/>
            <person name="Duran D."/>
            <person name="Rogel M.A."/>
            <person name="Rey L."/>
            <person name="Imperial J."/>
            <person name="Ruiz-Argueso T."/>
            <person name="Martinez-Romero E."/>
        </authorList>
    </citation>
    <scope>NUCLEOTIDE SEQUENCE [LARGE SCALE GENOMIC DNA]</scope>
    <source>
        <strain evidence="2 3">LMTR 13</strain>
    </source>
</reference>
<evidence type="ECO:0000313" key="2">
    <source>
        <dbReference type="EMBL" id="ANW01386.1"/>
    </source>
</evidence>
<name>A0A1B1UFC3_9BRAD</name>
<dbReference type="OrthoDB" id="103324at2"/>
<dbReference type="Gene3D" id="3.50.50.60">
    <property type="entry name" value="FAD/NAD(P)-binding domain"/>
    <property type="match status" value="1"/>
</dbReference>
<accession>A0A1B1UFC3</accession>
<dbReference type="PANTHER" id="PTHR42685:SF22">
    <property type="entry name" value="CONDITIONED MEDIUM FACTOR RECEPTOR 1"/>
    <property type="match status" value="1"/>
</dbReference>
<dbReference type="PRINTS" id="PR00420">
    <property type="entry name" value="RNGMNOXGNASE"/>
</dbReference>
<dbReference type="Pfam" id="PF01494">
    <property type="entry name" value="FAD_binding_3"/>
    <property type="match status" value="1"/>
</dbReference>
<dbReference type="PANTHER" id="PTHR42685">
    <property type="entry name" value="GERANYLGERANYL DIPHOSPHATE REDUCTASE"/>
    <property type="match status" value="1"/>
</dbReference>
<sequence>MTKAFDAIVVGARCAGSPTAMLLARKGYRVLVVDRATFPSDTVSTHILHPLGVSALSSWGLLDRLTVTGCPPIDSYAFDFGPFTIVGAPGTSEAPVAYCPRRTTLDKLLVDAAAQSGAEVREGFAVDEILIEDGRAVGIKGRSKHGGPITERAEIVVGADGRHSFVAEAVRPEHYDEKPILLVAYYTYWSGLPMVGKFEQYIRDGTGFAAAPTHDGLTMVIVGWPYARFGDCKKDIAGNYLKTIALAPAFADRLREAKREARFAGAAVPNYFRKPYGPGWVLVGDAGYNRDFITGQGIMDAFHDAELCAVALDRAFSGAQPFDAAMSEYHRARDTRVAAMYEFTCMLATLEPPPPDMQHLFGAIHGNQRAMDAFARMNAGTISPAEFFAPENVNAITAA</sequence>
<protein>
    <submittedName>
        <fullName evidence="2">Oxidoreductase</fullName>
    </submittedName>
</protein>
<dbReference type="KEGG" id="bic:LMTR13_15625"/>
<dbReference type="Proteomes" id="UP000092839">
    <property type="component" value="Chromosome"/>
</dbReference>
<dbReference type="InterPro" id="IPR036188">
    <property type="entry name" value="FAD/NAD-bd_sf"/>
</dbReference>